<dbReference type="InterPro" id="IPR020904">
    <property type="entry name" value="Sc_DH/Rdtase_CS"/>
</dbReference>
<dbReference type="PANTHER" id="PTHR43943">
    <property type="entry name" value="DEHYDROGENASE/REDUCTASE (SDR FAMILY) MEMBER 4"/>
    <property type="match status" value="1"/>
</dbReference>
<dbReference type="InterPro" id="IPR036291">
    <property type="entry name" value="NAD(P)-bd_dom_sf"/>
</dbReference>
<evidence type="ECO:0008006" key="5">
    <source>
        <dbReference type="Google" id="ProtNLM"/>
    </source>
</evidence>
<evidence type="ECO:0000313" key="3">
    <source>
        <dbReference type="Ensembl" id="ENSSPUP00000023587.1"/>
    </source>
</evidence>
<dbReference type="Pfam" id="PF13561">
    <property type="entry name" value="adh_short_C2"/>
    <property type="match status" value="1"/>
</dbReference>
<dbReference type="PRINTS" id="PR00081">
    <property type="entry name" value="GDHRDH"/>
</dbReference>
<dbReference type="OMA" id="SIMAYAP"/>
<proteinExistence type="inferred from homology"/>
<keyword evidence="2" id="KW-0560">Oxidoreductase</keyword>
<dbReference type="Proteomes" id="UP000694392">
    <property type="component" value="Unplaced"/>
</dbReference>
<reference evidence="3" key="1">
    <citation type="submission" date="2025-08" db="UniProtKB">
        <authorList>
            <consortium name="Ensembl"/>
        </authorList>
    </citation>
    <scope>IDENTIFICATION</scope>
</reference>
<dbReference type="GO" id="GO:0004090">
    <property type="term" value="F:carbonyl reductase (NADPH) activity"/>
    <property type="evidence" value="ECO:0007669"/>
    <property type="project" value="TreeGrafter"/>
</dbReference>
<dbReference type="SUPFAM" id="SSF51735">
    <property type="entry name" value="NAD(P)-binding Rossmann-fold domains"/>
    <property type="match status" value="1"/>
</dbReference>
<evidence type="ECO:0000256" key="2">
    <source>
        <dbReference type="ARBA" id="ARBA00023002"/>
    </source>
</evidence>
<name>A0A8D0HLG2_SPHPU</name>
<reference evidence="3" key="2">
    <citation type="submission" date="2025-09" db="UniProtKB">
        <authorList>
            <consortium name="Ensembl"/>
        </authorList>
    </citation>
    <scope>IDENTIFICATION</scope>
</reference>
<evidence type="ECO:0000313" key="4">
    <source>
        <dbReference type="Proteomes" id="UP000694392"/>
    </source>
</evidence>
<dbReference type="GeneTree" id="ENSGT00940000158919"/>
<dbReference type="AlphaFoldDB" id="A0A8D0HLG2"/>
<dbReference type="Ensembl" id="ENSSPUT00000025160.1">
    <property type="protein sequence ID" value="ENSSPUP00000023587.1"/>
    <property type="gene ID" value="ENSSPUG00000018085.1"/>
</dbReference>
<organism evidence="3 4">
    <name type="scientific">Sphenodon punctatus</name>
    <name type="common">Tuatara</name>
    <name type="synonym">Hatteria punctata</name>
    <dbReference type="NCBI Taxonomy" id="8508"/>
    <lineage>
        <taxon>Eukaryota</taxon>
        <taxon>Metazoa</taxon>
        <taxon>Chordata</taxon>
        <taxon>Craniata</taxon>
        <taxon>Vertebrata</taxon>
        <taxon>Euteleostomi</taxon>
        <taxon>Lepidosauria</taxon>
        <taxon>Sphenodontia</taxon>
        <taxon>Sphenodontidae</taxon>
        <taxon>Sphenodon</taxon>
    </lineage>
</organism>
<dbReference type="PANTHER" id="PTHR43943:SF2">
    <property type="entry name" value="DEHYDROGENASE_REDUCTASE 4"/>
    <property type="match status" value="1"/>
</dbReference>
<dbReference type="PROSITE" id="PS00061">
    <property type="entry name" value="ADH_SHORT"/>
    <property type="match status" value="1"/>
</dbReference>
<protein>
    <recommendedName>
        <fullName evidence="5">Dehydrogenase/reductase SDR family member 4</fullName>
    </recommendedName>
</protein>
<keyword evidence="4" id="KW-1185">Reference proteome</keyword>
<comment type="similarity">
    <text evidence="1">Belongs to the short-chain dehydrogenases/reductases (SDR) family.</text>
</comment>
<accession>A0A8D0HLG2</accession>
<sequence length="105" mass="10706">SVAAYSPFPGLGPYNVSKTALLGLTRNLAPELAPSNIRVNCLAPGLIRTKFSSPVSDRRGGVGGESDKLGQPSDCAGIVSFLCSRDAGYITGETVVVAGGTPARL</sequence>
<evidence type="ECO:0000256" key="1">
    <source>
        <dbReference type="ARBA" id="ARBA00006484"/>
    </source>
</evidence>
<dbReference type="Gene3D" id="3.40.50.720">
    <property type="entry name" value="NAD(P)-binding Rossmann-like Domain"/>
    <property type="match status" value="1"/>
</dbReference>
<dbReference type="InterPro" id="IPR002347">
    <property type="entry name" value="SDR_fam"/>
</dbReference>